<feature type="transmembrane region" description="Helical" evidence="6">
    <location>
        <begin position="310"/>
        <end position="332"/>
    </location>
</feature>
<dbReference type="Gene3D" id="1.20.1250.20">
    <property type="entry name" value="MFS general substrate transporter like domains"/>
    <property type="match status" value="1"/>
</dbReference>
<dbReference type="InterPro" id="IPR011701">
    <property type="entry name" value="MFS"/>
</dbReference>
<feature type="transmembrane region" description="Helical" evidence="6">
    <location>
        <begin position="228"/>
        <end position="250"/>
    </location>
</feature>
<protein>
    <submittedName>
        <fullName evidence="7">MFS transporter</fullName>
    </submittedName>
</protein>
<gene>
    <name evidence="7" type="ORF">DPM12_02155</name>
</gene>
<evidence type="ECO:0000256" key="2">
    <source>
        <dbReference type="ARBA" id="ARBA00022475"/>
    </source>
</evidence>
<dbReference type="GO" id="GO:0005886">
    <property type="term" value="C:plasma membrane"/>
    <property type="evidence" value="ECO:0007669"/>
    <property type="project" value="UniProtKB-SubCell"/>
</dbReference>
<dbReference type="PANTHER" id="PTHR23513:SF11">
    <property type="entry name" value="STAPHYLOFERRIN A TRANSPORTER"/>
    <property type="match status" value="1"/>
</dbReference>
<feature type="transmembrane region" description="Helical" evidence="6">
    <location>
        <begin position="256"/>
        <end position="277"/>
    </location>
</feature>
<dbReference type="Pfam" id="PF07690">
    <property type="entry name" value="MFS_1"/>
    <property type="match status" value="2"/>
</dbReference>
<evidence type="ECO:0000256" key="4">
    <source>
        <dbReference type="ARBA" id="ARBA00022989"/>
    </source>
</evidence>
<evidence type="ECO:0000313" key="8">
    <source>
        <dbReference type="Proteomes" id="UP000250462"/>
    </source>
</evidence>
<organism evidence="7 8">
    <name type="scientific">Phytoactinopolyspora halophila</name>
    <dbReference type="NCBI Taxonomy" id="1981511"/>
    <lineage>
        <taxon>Bacteria</taxon>
        <taxon>Bacillati</taxon>
        <taxon>Actinomycetota</taxon>
        <taxon>Actinomycetes</taxon>
        <taxon>Jiangellales</taxon>
        <taxon>Jiangellaceae</taxon>
        <taxon>Phytoactinopolyspora</taxon>
    </lineage>
</organism>
<keyword evidence="3 6" id="KW-0812">Transmembrane</keyword>
<dbReference type="GO" id="GO:0022857">
    <property type="term" value="F:transmembrane transporter activity"/>
    <property type="evidence" value="ECO:0007669"/>
    <property type="project" value="InterPro"/>
</dbReference>
<sequence>MNPLHRTSRGLRCPLPVSYLGTALLSRTATEGAPVVLVLLVLERTGDAWLGGFVVAAMTLPHVVTGPLTGHLRDHLGRPVAVTATAITITAAAIATLAAVIGHVPWPVVTVTALLAGAAVPLLLGGLSSMVGGLAPPEHQRAAHALDSATYNVAGVSGPALGAGITAYASAATGVISLAVLAAIGALTCTAIPQPGTRPSASSRGSMLDGFRFLWDVRELRTTTAATTLAHGGLGGLDVIAPLLAVHLGAQESAGGLFLSAFAAGAGVGSLAMALRWAKRVPPIPVVLGSLLLMASGLGLAALATSVPAATALFALAGFADGPLLATTLHVRTTASPPEARTQVFMVGASLKLTFAAAGSAIFGLAAGAGGQSLVLAVAFVVAASALPCVGRHRHPPSRGRDQSVSRPA</sequence>
<accession>A0A329R2K1</accession>
<dbReference type="PANTHER" id="PTHR23513">
    <property type="entry name" value="INTEGRAL MEMBRANE EFFLUX PROTEIN-RELATED"/>
    <property type="match status" value="1"/>
</dbReference>
<reference evidence="7 8" key="1">
    <citation type="submission" date="2018-06" db="EMBL/GenBank/DDBJ databases">
        <title>Phytoactinopolyspora halophila sp. nov., a novel halophilic actinomycete isolated from a saline soil in China.</title>
        <authorList>
            <person name="Tang S.-K."/>
        </authorList>
    </citation>
    <scope>NUCLEOTIDE SEQUENCE [LARGE SCALE GENOMIC DNA]</scope>
    <source>
        <strain evidence="7 8">YIM 96934</strain>
    </source>
</reference>
<dbReference type="EMBL" id="QMIG01000001">
    <property type="protein sequence ID" value="RAW18875.1"/>
    <property type="molecule type" value="Genomic_DNA"/>
</dbReference>
<dbReference type="AlphaFoldDB" id="A0A329R2K1"/>
<comment type="subcellular location">
    <subcellularLocation>
        <location evidence="1">Cell membrane</location>
        <topology evidence="1">Multi-pass membrane protein</topology>
    </subcellularLocation>
</comment>
<comment type="caution">
    <text evidence="7">The sequence shown here is derived from an EMBL/GenBank/DDBJ whole genome shotgun (WGS) entry which is preliminary data.</text>
</comment>
<feature type="transmembrane region" description="Helical" evidence="6">
    <location>
        <begin position="344"/>
        <end position="367"/>
    </location>
</feature>
<proteinExistence type="predicted"/>
<keyword evidence="8" id="KW-1185">Reference proteome</keyword>
<evidence type="ECO:0000313" key="7">
    <source>
        <dbReference type="EMBL" id="RAW18875.1"/>
    </source>
</evidence>
<feature type="transmembrane region" description="Helical" evidence="6">
    <location>
        <begin position="175"/>
        <end position="193"/>
    </location>
</feature>
<feature type="transmembrane region" description="Helical" evidence="6">
    <location>
        <begin position="108"/>
        <end position="128"/>
    </location>
</feature>
<dbReference type="SUPFAM" id="SSF103473">
    <property type="entry name" value="MFS general substrate transporter"/>
    <property type="match status" value="1"/>
</dbReference>
<keyword evidence="5 6" id="KW-0472">Membrane</keyword>
<dbReference type="InterPro" id="IPR036259">
    <property type="entry name" value="MFS_trans_sf"/>
</dbReference>
<evidence type="ECO:0000256" key="5">
    <source>
        <dbReference type="ARBA" id="ARBA00023136"/>
    </source>
</evidence>
<dbReference type="Proteomes" id="UP000250462">
    <property type="component" value="Unassembled WGS sequence"/>
</dbReference>
<keyword evidence="4 6" id="KW-1133">Transmembrane helix</keyword>
<feature type="transmembrane region" description="Helical" evidence="6">
    <location>
        <begin position="48"/>
        <end position="68"/>
    </location>
</feature>
<feature type="transmembrane region" description="Helical" evidence="6">
    <location>
        <begin position="284"/>
        <end position="304"/>
    </location>
</feature>
<feature type="transmembrane region" description="Helical" evidence="6">
    <location>
        <begin position="373"/>
        <end position="391"/>
    </location>
</feature>
<name>A0A329R2K1_9ACTN</name>
<evidence type="ECO:0000256" key="1">
    <source>
        <dbReference type="ARBA" id="ARBA00004651"/>
    </source>
</evidence>
<feature type="transmembrane region" description="Helical" evidence="6">
    <location>
        <begin position="80"/>
        <end position="102"/>
    </location>
</feature>
<evidence type="ECO:0000256" key="3">
    <source>
        <dbReference type="ARBA" id="ARBA00022692"/>
    </source>
</evidence>
<evidence type="ECO:0000256" key="6">
    <source>
        <dbReference type="SAM" id="Phobius"/>
    </source>
</evidence>
<keyword evidence="2" id="KW-1003">Cell membrane</keyword>
<dbReference type="RefSeq" id="WP_112256586.1">
    <property type="nucleotide sequence ID" value="NZ_QMIG01000001.1"/>
</dbReference>